<dbReference type="Proteomes" id="UP000440578">
    <property type="component" value="Unassembled WGS sequence"/>
</dbReference>
<dbReference type="EMBL" id="VIIS01001441">
    <property type="protein sequence ID" value="KAF0298230.1"/>
    <property type="molecule type" value="Genomic_DNA"/>
</dbReference>
<accession>A0A6A4W3B8</accession>
<proteinExistence type="predicted"/>
<reference evidence="1 2" key="1">
    <citation type="submission" date="2019-07" db="EMBL/GenBank/DDBJ databases">
        <title>Draft genome assembly of a fouling barnacle, Amphibalanus amphitrite (Darwin, 1854): The first reference genome for Thecostraca.</title>
        <authorList>
            <person name="Kim W."/>
        </authorList>
    </citation>
    <scope>NUCLEOTIDE SEQUENCE [LARGE SCALE GENOMIC DNA]</scope>
    <source>
        <strain evidence="1">SNU_AA5</strain>
        <tissue evidence="1">Soma without cirri and trophi</tissue>
    </source>
</reference>
<comment type="caution">
    <text evidence="1">The sequence shown here is derived from an EMBL/GenBank/DDBJ whole genome shotgun (WGS) entry which is preliminary data.</text>
</comment>
<keyword evidence="2" id="KW-1185">Reference proteome</keyword>
<evidence type="ECO:0000313" key="2">
    <source>
        <dbReference type="Proteomes" id="UP000440578"/>
    </source>
</evidence>
<evidence type="ECO:0000313" key="1">
    <source>
        <dbReference type="EMBL" id="KAF0298230.1"/>
    </source>
</evidence>
<protein>
    <submittedName>
        <fullName evidence="1">Uncharacterized protein</fullName>
    </submittedName>
</protein>
<dbReference type="AlphaFoldDB" id="A0A6A4W3B8"/>
<name>A0A6A4W3B8_AMPAM</name>
<gene>
    <name evidence="1" type="ORF">FJT64_004481</name>
</gene>
<sequence length="169" mass="18897">MFARVQAIEFRVSNVSQILNMMRIQGGRLFSWGGLKGTRARTGQFLLRLVKAKSVSKWTLVQMLTSCLSSSMSRWCMKPDLLPTSRQLTSVGGALDVLGVFSATIKYKQNDVSDYVCGVIGSLPVSDHRLEEIRVLQERDDDICRVTQQTLHGWMEGPRALPGLLQRPA</sequence>
<organism evidence="1 2">
    <name type="scientific">Amphibalanus amphitrite</name>
    <name type="common">Striped barnacle</name>
    <name type="synonym">Balanus amphitrite</name>
    <dbReference type="NCBI Taxonomy" id="1232801"/>
    <lineage>
        <taxon>Eukaryota</taxon>
        <taxon>Metazoa</taxon>
        <taxon>Ecdysozoa</taxon>
        <taxon>Arthropoda</taxon>
        <taxon>Crustacea</taxon>
        <taxon>Multicrustacea</taxon>
        <taxon>Cirripedia</taxon>
        <taxon>Thoracica</taxon>
        <taxon>Thoracicalcarea</taxon>
        <taxon>Balanomorpha</taxon>
        <taxon>Balanoidea</taxon>
        <taxon>Balanidae</taxon>
        <taxon>Amphibalaninae</taxon>
        <taxon>Amphibalanus</taxon>
    </lineage>
</organism>